<dbReference type="InterPro" id="IPR052025">
    <property type="entry name" value="Xyloglucanase_GH74"/>
</dbReference>
<protein>
    <submittedName>
        <fullName evidence="1">Exo-alpha-sialidase</fullName>
    </submittedName>
</protein>
<accession>A0A515DFC4</accession>
<evidence type="ECO:0000313" key="1">
    <source>
        <dbReference type="EMBL" id="QDL39100.1"/>
    </source>
</evidence>
<organism evidence="1 2">
    <name type="scientific">Rhodoferax sediminis</name>
    <dbReference type="NCBI Taxonomy" id="2509614"/>
    <lineage>
        <taxon>Bacteria</taxon>
        <taxon>Pseudomonadati</taxon>
        <taxon>Pseudomonadota</taxon>
        <taxon>Betaproteobacteria</taxon>
        <taxon>Burkholderiales</taxon>
        <taxon>Comamonadaceae</taxon>
        <taxon>Rhodoferax</taxon>
    </lineage>
</organism>
<proteinExistence type="predicted"/>
<dbReference type="GO" id="GO:0010411">
    <property type="term" value="P:xyloglucan metabolic process"/>
    <property type="evidence" value="ECO:0007669"/>
    <property type="project" value="TreeGrafter"/>
</dbReference>
<dbReference type="EMBL" id="CP035503">
    <property type="protein sequence ID" value="QDL39100.1"/>
    <property type="molecule type" value="Genomic_DNA"/>
</dbReference>
<dbReference type="CDD" id="cd15482">
    <property type="entry name" value="Sialidase_non-viral"/>
    <property type="match status" value="1"/>
</dbReference>
<dbReference type="RefSeq" id="WP_142820597.1">
    <property type="nucleotide sequence ID" value="NZ_CP035503.1"/>
</dbReference>
<dbReference type="Gene3D" id="2.130.10.10">
    <property type="entry name" value="YVTN repeat-like/Quinoprotein amine dehydrogenase"/>
    <property type="match status" value="1"/>
</dbReference>
<keyword evidence="2" id="KW-1185">Reference proteome</keyword>
<evidence type="ECO:0000313" key="2">
    <source>
        <dbReference type="Proteomes" id="UP000316798"/>
    </source>
</evidence>
<dbReference type="OrthoDB" id="9764804at2"/>
<dbReference type="KEGG" id="rhf:EUB48_18690"/>
<dbReference type="PANTHER" id="PTHR43739:SF5">
    <property type="entry name" value="EXO-ALPHA-SIALIDASE"/>
    <property type="match status" value="1"/>
</dbReference>
<reference evidence="1 2" key="1">
    <citation type="submission" date="2019-01" db="EMBL/GenBank/DDBJ databases">
        <title>Genomic insights into a novel species Rhodoferax sp.</title>
        <authorList>
            <person name="Jin L."/>
        </authorList>
    </citation>
    <scope>NUCLEOTIDE SEQUENCE [LARGE SCALE GENOMIC DNA]</scope>
    <source>
        <strain evidence="1 2">CHu59-6-5</strain>
    </source>
</reference>
<dbReference type="PANTHER" id="PTHR43739">
    <property type="entry name" value="XYLOGLUCANASE (EUROFUNG)"/>
    <property type="match status" value="1"/>
</dbReference>
<gene>
    <name evidence="1" type="ORF">EUB48_18690</name>
</gene>
<dbReference type="InterPro" id="IPR015943">
    <property type="entry name" value="WD40/YVTN_repeat-like_dom_sf"/>
</dbReference>
<dbReference type="SUPFAM" id="SSF110296">
    <property type="entry name" value="Oligoxyloglucan reducing end-specific cellobiohydrolase"/>
    <property type="match status" value="1"/>
</dbReference>
<dbReference type="Proteomes" id="UP000316798">
    <property type="component" value="Chromosome"/>
</dbReference>
<name>A0A515DFC4_9BURK</name>
<sequence>MNTLLTGTRKGLFVIHGEGADWRIASHHFAGDPVTQLLADPRDGAWYAALRMGHFGVKLRKSMDQGTSWQEIAAPAFPPKPVNGPWADDATPWNVDLIWALAAGGADQPGTLWTGCMPAGLFKSEDGGASWALNTALWEEPKRRGWFGGGYDHPGIHSVLVDPRDARHLTVAVSSGGVWQTRDGGASWALTASGMKADYMPEESASDENIQDVHCMVQCAAQPDALWVQHHCGIYRSADGAQTWQAIAAPAPSGFGFAVACDPRDPQRAWFAPAQADACRIPVDGRMVVTRTDDGGATFKVLAQGLPQSHAYHLVYRHALDVADDGQTLAMASTTGGLWVSFDAGESWQVLSRDLPPVAVLRFVR</sequence>
<dbReference type="AlphaFoldDB" id="A0A515DFC4"/>